<keyword evidence="3 6" id="KW-0285">Flavoprotein</keyword>
<comment type="similarity">
    <text evidence="2 6">Belongs to the GMC oxidoreductase family.</text>
</comment>
<keyword evidence="4 5" id="KW-0274">FAD</keyword>
<proteinExistence type="inferred from homology"/>
<dbReference type="EMBL" id="MSCH01000003">
    <property type="protein sequence ID" value="PQJ54464.1"/>
    <property type="molecule type" value="Genomic_DNA"/>
</dbReference>
<dbReference type="PANTHER" id="PTHR11552">
    <property type="entry name" value="GLUCOSE-METHANOL-CHOLINE GMC OXIDOREDUCTASE"/>
    <property type="match status" value="1"/>
</dbReference>
<dbReference type="AlphaFoldDB" id="A0A2S7UWT8"/>
<comment type="caution">
    <text evidence="9">The sequence shown here is derived from an EMBL/GenBank/DDBJ whole genome shotgun (WGS) entry which is preliminary data.</text>
</comment>
<dbReference type="Proteomes" id="UP000239007">
    <property type="component" value="Unassembled WGS sequence"/>
</dbReference>
<evidence type="ECO:0000256" key="5">
    <source>
        <dbReference type="PIRSR" id="PIRSR000137-2"/>
    </source>
</evidence>
<dbReference type="Pfam" id="PF00732">
    <property type="entry name" value="GMC_oxred_N"/>
    <property type="match status" value="1"/>
</dbReference>
<dbReference type="PANTHER" id="PTHR11552:SF147">
    <property type="entry name" value="CHOLINE DEHYDROGENASE, MITOCHONDRIAL"/>
    <property type="match status" value="1"/>
</dbReference>
<dbReference type="Gene3D" id="3.50.50.60">
    <property type="entry name" value="FAD/NAD(P)-binding domain"/>
    <property type="match status" value="1"/>
</dbReference>
<dbReference type="InterPro" id="IPR007867">
    <property type="entry name" value="GMC_OxRtase_C"/>
</dbReference>
<evidence type="ECO:0000256" key="6">
    <source>
        <dbReference type="RuleBase" id="RU003968"/>
    </source>
</evidence>
<dbReference type="SUPFAM" id="SSF51905">
    <property type="entry name" value="FAD/NAD(P)-binding domain"/>
    <property type="match status" value="1"/>
</dbReference>
<dbReference type="InterPro" id="IPR012132">
    <property type="entry name" value="GMC_OxRdtase"/>
</dbReference>
<evidence type="ECO:0000256" key="4">
    <source>
        <dbReference type="ARBA" id="ARBA00022827"/>
    </source>
</evidence>
<feature type="binding site" evidence="5">
    <location>
        <position position="86"/>
    </location>
    <ligand>
        <name>FAD</name>
        <dbReference type="ChEBI" id="CHEBI:57692"/>
    </ligand>
</feature>
<dbReference type="InterPro" id="IPR000172">
    <property type="entry name" value="GMC_OxRdtase_N"/>
</dbReference>
<dbReference type="GO" id="GO:0016614">
    <property type="term" value="F:oxidoreductase activity, acting on CH-OH group of donors"/>
    <property type="evidence" value="ECO:0007669"/>
    <property type="project" value="InterPro"/>
</dbReference>
<dbReference type="GO" id="GO:0050660">
    <property type="term" value="F:flavin adenine dinucleotide binding"/>
    <property type="evidence" value="ECO:0007669"/>
    <property type="project" value="InterPro"/>
</dbReference>
<dbReference type="InterPro" id="IPR036188">
    <property type="entry name" value="FAD/NAD-bd_sf"/>
</dbReference>
<feature type="domain" description="Glucose-methanol-choline oxidoreductase N-terminal" evidence="8">
    <location>
        <begin position="254"/>
        <end position="268"/>
    </location>
</feature>
<name>A0A2S7UWT8_9GAMM</name>
<dbReference type="PROSITE" id="PS00624">
    <property type="entry name" value="GMC_OXRED_2"/>
    <property type="match status" value="1"/>
</dbReference>
<evidence type="ECO:0000256" key="1">
    <source>
        <dbReference type="ARBA" id="ARBA00001974"/>
    </source>
</evidence>
<comment type="cofactor">
    <cofactor evidence="1 5">
        <name>FAD</name>
        <dbReference type="ChEBI" id="CHEBI:57692"/>
    </cofactor>
</comment>
<dbReference type="Gene3D" id="3.30.560.10">
    <property type="entry name" value="Glucose Oxidase, domain 3"/>
    <property type="match status" value="1"/>
</dbReference>
<feature type="binding site" evidence="5">
    <location>
        <position position="219"/>
    </location>
    <ligand>
        <name>FAD</name>
        <dbReference type="ChEBI" id="CHEBI:57692"/>
    </ligand>
</feature>
<dbReference type="Pfam" id="PF05199">
    <property type="entry name" value="GMC_oxred_C"/>
    <property type="match status" value="1"/>
</dbReference>
<feature type="domain" description="Glucose-methanol-choline oxidoreductase N-terminal" evidence="7">
    <location>
        <begin position="84"/>
        <end position="107"/>
    </location>
</feature>
<organism evidence="9 10">
    <name type="scientific">Psychrosphaera saromensis</name>
    <dbReference type="NCBI Taxonomy" id="716813"/>
    <lineage>
        <taxon>Bacteria</taxon>
        <taxon>Pseudomonadati</taxon>
        <taxon>Pseudomonadota</taxon>
        <taxon>Gammaproteobacteria</taxon>
        <taxon>Alteromonadales</taxon>
        <taxon>Pseudoalteromonadaceae</taxon>
        <taxon>Psychrosphaera</taxon>
    </lineage>
</organism>
<evidence type="ECO:0000256" key="2">
    <source>
        <dbReference type="ARBA" id="ARBA00010790"/>
    </source>
</evidence>
<dbReference type="SUPFAM" id="SSF54373">
    <property type="entry name" value="FAD-linked reductases, C-terminal domain"/>
    <property type="match status" value="1"/>
</dbReference>
<protein>
    <submittedName>
        <fullName evidence="9">Glucose-methanol-choline oxidoreductase</fullName>
    </submittedName>
</protein>
<evidence type="ECO:0000313" key="10">
    <source>
        <dbReference type="Proteomes" id="UP000239007"/>
    </source>
</evidence>
<dbReference type="OrthoDB" id="9785276at2"/>
<gene>
    <name evidence="9" type="ORF">BTO11_12925</name>
</gene>
<evidence type="ECO:0000313" key="9">
    <source>
        <dbReference type="EMBL" id="PQJ54464.1"/>
    </source>
</evidence>
<reference evidence="9 10" key="1">
    <citation type="submission" date="2016-12" db="EMBL/GenBank/DDBJ databases">
        <title>Diversity of luminous bacteria.</title>
        <authorList>
            <person name="Yoshizawa S."/>
            <person name="Kogure K."/>
        </authorList>
    </citation>
    <scope>NUCLEOTIDE SEQUENCE [LARGE SCALE GENOMIC DNA]</scope>
    <source>
        <strain evidence="9 10">SA4-48</strain>
    </source>
</reference>
<accession>A0A2S7UWT8</accession>
<evidence type="ECO:0000259" key="7">
    <source>
        <dbReference type="PROSITE" id="PS00623"/>
    </source>
</evidence>
<dbReference type="PROSITE" id="PS00623">
    <property type="entry name" value="GMC_OXRED_1"/>
    <property type="match status" value="1"/>
</dbReference>
<sequence length="533" mass="59147">MVNTEYDFIVVGGGSAGCVLAARLSEVEDYNVLLIEAGSDDKNVAAVHVPIGAAVMVPTKYKNWAYDTSEQKQLNNRRGYQPRGKVLGGSSSINAMIYIRGHQQDYDDWQALGWGWNDVLPYFKKSEYNFSFKDDLHGNDGPLFVSDSRSEHPVANAFIQAGQALGHKFNNDFNGIEQEGIGHYQVTQINGRRCSAAKAYLTPEVRERKNLTILTNARVTKLQLDNKHCTGVELLYKNKMLTVNAKKEVILSAGAFVSPQLLLLSGIGDKQDIEPFGIEQQHQLAGVGKNLEDHLDFITSYKANTHKLFGLSVKGIAFFAIEAIKYLFKRKGIFASNFAETGAFLKTDASLDRPDIQLHFLIAVVEDHARKVRSSFIHGYSNHTCILRPKSKGSVTLASNNPLDAPLIDPNFLSHEDDIKTMLKGVRIANEIMQQAPLTKYRKSSIDNEYELSDDALIEKIRQKADTIYHPIGTCKMGVDDMAVVTPKLLVHGITGLRVVDASIFPNLMGGNTNAPTIMVAERASDWIKQDWS</sequence>
<evidence type="ECO:0000256" key="3">
    <source>
        <dbReference type="ARBA" id="ARBA00022630"/>
    </source>
</evidence>
<keyword evidence="10" id="KW-1185">Reference proteome</keyword>
<dbReference type="PIRSF" id="PIRSF000137">
    <property type="entry name" value="Alcohol_oxidase"/>
    <property type="match status" value="1"/>
</dbReference>
<dbReference type="RefSeq" id="WP_105052982.1">
    <property type="nucleotide sequence ID" value="NZ_BMYG01000001.1"/>
</dbReference>
<evidence type="ECO:0000259" key="8">
    <source>
        <dbReference type="PROSITE" id="PS00624"/>
    </source>
</evidence>